<evidence type="ECO:0000313" key="1">
    <source>
        <dbReference type="EMBL" id="KAI7954936.1"/>
    </source>
</evidence>
<keyword evidence="2" id="KW-1185">Reference proteome</keyword>
<name>A0ACC0ELZ4_9BASI</name>
<proteinExistence type="predicted"/>
<reference evidence="2" key="2">
    <citation type="journal article" date="2018" name="Mol. Plant Microbe Interact.">
        <title>Genome sequence resources for the wheat stripe rust pathogen (Puccinia striiformis f. sp. tritici) and the barley stripe rust pathogen (Puccinia striiformis f. sp. hordei).</title>
        <authorList>
            <person name="Xia C."/>
            <person name="Wang M."/>
            <person name="Yin C."/>
            <person name="Cornejo O.E."/>
            <person name="Hulbert S.H."/>
            <person name="Chen X."/>
        </authorList>
    </citation>
    <scope>NUCLEOTIDE SEQUENCE [LARGE SCALE GENOMIC DNA]</scope>
    <source>
        <strain evidence="2">93-210</strain>
    </source>
</reference>
<organism evidence="1 2">
    <name type="scientific">Puccinia striiformis f. sp. tritici</name>
    <dbReference type="NCBI Taxonomy" id="168172"/>
    <lineage>
        <taxon>Eukaryota</taxon>
        <taxon>Fungi</taxon>
        <taxon>Dikarya</taxon>
        <taxon>Basidiomycota</taxon>
        <taxon>Pucciniomycotina</taxon>
        <taxon>Pucciniomycetes</taxon>
        <taxon>Pucciniales</taxon>
        <taxon>Pucciniaceae</taxon>
        <taxon>Puccinia</taxon>
    </lineage>
</organism>
<dbReference type="Proteomes" id="UP001060170">
    <property type="component" value="Chromosome 5"/>
</dbReference>
<accession>A0ACC0ELZ4</accession>
<protein>
    <submittedName>
        <fullName evidence="1">Uncharacterized protein</fullName>
    </submittedName>
</protein>
<sequence length="476" mass="55225">MPSFGDEYKPIVLNLIQSGCNNQQILAFLRDNHSLSVSERTLTRRKADWELNNHARQQTNQLEEDIRRYFCQGLSIGRIHRVLSTRHGYVHCQRTLERKLQEMNLQRRNEDLIGEDDGGEGIGTVIECVRQLHQTPEGRNAGYRKLKHLLQTTYGINIHQGTAAAINRALDPEGVDRRSKRVLKRRVFKVAGPNFIWSADGHDKLLKFGLTLYGFIDAWSRKILGMFVHTTNSNPRQIGYYYLQLVKQAHGIPHVTSTDRGTETIDLAGHQMNLMSQFGNSETPDPDQSHRYSKSTHNQKIECLWSQFMREYNSELINQLYKAQEQGHYDPEEPVQKLLFIYLWVPLLQRGLDKWILDYNTYKRRVDRRSMLPSGCSADNCYERPEDYDAEQGLIPVELSVVNQLENDHYPDADDLMRTCPEWFSEIIEHLKSQLELNTPQVVSTQNVWSVFALLHSAIQVYDACWLQDPTNVKDL</sequence>
<gene>
    <name evidence="1" type="ORF">MJO28_005336</name>
</gene>
<comment type="caution">
    <text evidence="1">The sequence shown here is derived from an EMBL/GenBank/DDBJ whole genome shotgun (WGS) entry which is preliminary data.</text>
</comment>
<reference evidence="2" key="1">
    <citation type="journal article" date="2018" name="BMC Genomics">
        <title>Genomic insights into host adaptation between the wheat stripe rust pathogen (Puccinia striiformis f. sp. tritici) and the barley stripe rust pathogen (Puccinia striiformis f. sp. hordei).</title>
        <authorList>
            <person name="Xia C."/>
            <person name="Wang M."/>
            <person name="Yin C."/>
            <person name="Cornejo O.E."/>
            <person name="Hulbert S.H."/>
            <person name="Chen X."/>
        </authorList>
    </citation>
    <scope>NUCLEOTIDE SEQUENCE [LARGE SCALE GENOMIC DNA]</scope>
    <source>
        <strain evidence="2">93-210</strain>
    </source>
</reference>
<dbReference type="EMBL" id="CM045869">
    <property type="protein sequence ID" value="KAI7954936.1"/>
    <property type="molecule type" value="Genomic_DNA"/>
</dbReference>
<evidence type="ECO:0000313" key="2">
    <source>
        <dbReference type="Proteomes" id="UP001060170"/>
    </source>
</evidence>
<reference evidence="1 2" key="3">
    <citation type="journal article" date="2022" name="Microbiol. Spectr.">
        <title>Folding features and dynamics of 3D genome architecture in plant fungal pathogens.</title>
        <authorList>
            <person name="Xia C."/>
        </authorList>
    </citation>
    <scope>NUCLEOTIDE SEQUENCE [LARGE SCALE GENOMIC DNA]</scope>
    <source>
        <strain evidence="1 2">93-210</strain>
    </source>
</reference>